<comment type="caution">
    <text evidence="7">The sequence shown here is derived from an EMBL/GenBank/DDBJ whole genome shotgun (WGS) entry which is preliminary data.</text>
</comment>
<dbReference type="PANTHER" id="PTHR46268">
    <property type="entry name" value="STRESS RESPONSE PROTEIN NHAX"/>
    <property type="match status" value="1"/>
</dbReference>
<dbReference type="Proteomes" id="UP001499988">
    <property type="component" value="Unassembled WGS sequence"/>
</dbReference>
<dbReference type="Gene3D" id="3.40.50.620">
    <property type="entry name" value="HUPs"/>
    <property type="match status" value="1"/>
</dbReference>
<dbReference type="PIRSF" id="PIRSF006276">
    <property type="entry name" value="UspA"/>
    <property type="match status" value="1"/>
</dbReference>
<evidence type="ECO:0000256" key="2">
    <source>
        <dbReference type="ARBA" id="ARBA00008791"/>
    </source>
</evidence>
<evidence type="ECO:0000256" key="4">
    <source>
        <dbReference type="ARBA" id="ARBA00022490"/>
    </source>
</evidence>
<dbReference type="PANTHER" id="PTHR46268:SF23">
    <property type="entry name" value="UNIVERSAL STRESS PROTEIN A-RELATED"/>
    <property type="match status" value="1"/>
</dbReference>
<sequence length="148" mass="16409">MDAYKNILVAIDVESSSKAVLDRAIQLAKAFEAELSVVHVGNELVDLSDPHPKFQPIFWYDYHGLLTEMSKDTLAHFDAMLAEVDFPLKSRLVKFGTISDEVATLVEEKGYDLVVVGHHHSFWHSLSSGAARLMHKCSCDVLVVPLGS</sequence>
<keyword evidence="4 5" id="KW-0963">Cytoplasm</keyword>
<evidence type="ECO:0000313" key="8">
    <source>
        <dbReference type="Proteomes" id="UP001499988"/>
    </source>
</evidence>
<dbReference type="EMBL" id="BAABJZ010000071">
    <property type="protein sequence ID" value="GAA4887440.1"/>
    <property type="molecule type" value="Genomic_DNA"/>
</dbReference>
<keyword evidence="8" id="KW-1185">Reference proteome</keyword>
<proteinExistence type="inferred from homology"/>
<accession>A0ABP9EWK7</accession>
<dbReference type="RefSeq" id="WP_345335343.1">
    <property type="nucleotide sequence ID" value="NZ_BAABJZ010000071.1"/>
</dbReference>
<name>A0ABP9EWK7_9GAMM</name>
<evidence type="ECO:0000256" key="3">
    <source>
        <dbReference type="ARBA" id="ARBA00011738"/>
    </source>
</evidence>
<dbReference type="SUPFAM" id="SSF52402">
    <property type="entry name" value="Adenine nucleotide alpha hydrolases-like"/>
    <property type="match status" value="1"/>
</dbReference>
<comment type="subcellular location">
    <subcellularLocation>
        <location evidence="1 5">Cytoplasm</location>
    </subcellularLocation>
</comment>
<evidence type="ECO:0000256" key="5">
    <source>
        <dbReference type="PIRNR" id="PIRNR006276"/>
    </source>
</evidence>
<comment type="subunit">
    <text evidence="3">Homodimer.</text>
</comment>
<reference evidence="8" key="1">
    <citation type="journal article" date="2019" name="Int. J. Syst. Evol. Microbiol.">
        <title>The Global Catalogue of Microorganisms (GCM) 10K type strain sequencing project: providing services to taxonomists for standard genome sequencing and annotation.</title>
        <authorList>
            <consortium name="The Broad Institute Genomics Platform"/>
            <consortium name="The Broad Institute Genome Sequencing Center for Infectious Disease"/>
            <person name="Wu L."/>
            <person name="Ma J."/>
        </authorList>
    </citation>
    <scope>NUCLEOTIDE SEQUENCE [LARGE SCALE GENOMIC DNA]</scope>
    <source>
        <strain evidence="8">JCM 18401</strain>
    </source>
</reference>
<dbReference type="InterPro" id="IPR006016">
    <property type="entry name" value="UspA"/>
</dbReference>
<protein>
    <recommendedName>
        <fullName evidence="5">Universal stress protein</fullName>
    </recommendedName>
</protein>
<gene>
    <name evidence="7" type="ORF">GCM10023333_21070</name>
</gene>
<evidence type="ECO:0000259" key="6">
    <source>
        <dbReference type="Pfam" id="PF00582"/>
    </source>
</evidence>
<feature type="domain" description="UspA" evidence="6">
    <location>
        <begin position="4"/>
        <end position="145"/>
    </location>
</feature>
<organism evidence="7 8">
    <name type="scientific">Ferrimonas pelagia</name>
    <dbReference type="NCBI Taxonomy" id="1177826"/>
    <lineage>
        <taxon>Bacteria</taxon>
        <taxon>Pseudomonadati</taxon>
        <taxon>Pseudomonadota</taxon>
        <taxon>Gammaproteobacteria</taxon>
        <taxon>Alteromonadales</taxon>
        <taxon>Ferrimonadaceae</taxon>
        <taxon>Ferrimonas</taxon>
    </lineage>
</organism>
<comment type="similarity">
    <text evidence="2 5">Belongs to the universal stress protein A family.</text>
</comment>
<dbReference type="InterPro" id="IPR014729">
    <property type="entry name" value="Rossmann-like_a/b/a_fold"/>
</dbReference>
<dbReference type="InterPro" id="IPR006015">
    <property type="entry name" value="Universal_stress_UspA"/>
</dbReference>
<evidence type="ECO:0000256" key="1">
    <source>
        <dbReference type="ARBA" id="ARBA00004496"/>
    </source>
</evidence>
<evidence type="ECO:0000313" key="7">
    <source>
        <dbReference type="EMBL" id="GAA4887440.1"/>
    </source>
</evidence>
<dbReference type="Pfam" id="PF00582">
    <property type="entry name" value="Usp"/>
    <property type="match status" value="1"/>
</dbReference>